<evidence type="ECO:0000313" key="15">
    <source>
        <dbReference type="Proteomes" id="UP001201262"/>
    </source>
</evidence>
<keyword evidence="6 11" id="KW-0064">Aspartyl protease</keyword>
<feature type="chain" id="PRO_5041935125" evidence="12">
    <location>
        <begin position="20"/>
        <end position="427"/>
    </location>
</feature>
<feature type="active site" evidence="10">
    <location>
        <position position="123"/>
    </location>
</feature>
<sequence length="427" mass="44660">MSRSFVLYTIFLITTLALGAPTERHLKGRSFEVERVRRSNYIPHGLSAIKKAYRKFNISSTSFGLEALEYEPIDTPKTATNAANAAQGGTGGNGAVSATATANDAEFVSPVSIGGQTVMMDFDTGSSDLWVFNSQLPAADQKGHTVFDTTTSTSFKMLQGETFSISYGDGSSASGNVGTDIVNIGGATVQTQAVELAKNVSGSFLSDTSSNGLVGFAFSKLNTVKPTQQKTFFDNVASSLALPVMTVSLKSGSNQGSYEFGKIDTAKFTGQITNVSVNSANGFWEFDSTLFKVGDSGAMQQITTAPTAIADTGTSLMLVAPEAAQAYYAQVQGAMQDQTAGGYVFPCGATLPSFSIAVGGQNLATVPATVLNFATVGKDTQTGQTFCYGGIQSSGANQFMIFGDVFLKSMFVVFDQRGPSLGLASPT</sequence>
<evidence type="ECO:0000256" key="1">
    <source>
        <dbReference type="ARBA" id="ARBA00004613"/>
    </source>
</evidence>
<keyword evidence="15" id="KW-1185">Reference proteome</keyword>
<evidence type="ECO:0000256" key="11">
    <source>
        <dbReference type="RuleBase" id="RU000454"/>
    </source>
</evidence>
<dbReference type="PRINTS" id="PR00792">
    <property type="entry name" value="PEPSIN"/>
</dbReference>
<dbReference type="InterPro" id="IPR001969">
    <property type="entry name" value="Aspartic_peptidase_AS"/>
</dbReference>
<dbReference type="PANTHER" id="PTHR47966:SF23">
    <property type="entry name" value="ASPARTIC ENDOPEPTIDASE, PUTATIVE (AFU_ORTHOLOGUE AFUA_2G15950)-RELATED"/>
    <property type="match status" value="1"/>
</dbReference>
<evidence type="ECO:0000256" key="2">
    <source>
        <dbReference type="ARBA" id="ARBA00007447"/>
    </source>
</evidence>
<gene>
    <name evidence="14" type="ORF">BGW36DRAFT_398138</name>
</gene>
<dbReference type="InterPro" id="IPR001461">
    <property type="entry name" value="Aspartic_peptidase_A1"/>
</dbReference>
<dbReference type="RefSeq" id="XP_046071587.1">
    <property type="nucleotide sequence ID" value="XM_046218372.1"/>
</dbReference>
<proteinExistence type="inferred from homology"/>
<dbReference type="PROSITE" id="PS00141">
    <property type="entry name" value="ASP_PROTEASE"/>
    <property type="match status" value="2"/>
</dbReference>
<dbReference type="CDD" id="cd06097">
    <property type="entry name" value="Aspergillopepsin_like"/>
    <property type="match status" value="1"/>
</dbReference>
<dbReference type="FunFam" id="2.40.70.10:FF:000026">
    <property type="entry name" value="Endothiapepsin"/>
    <property type="match status" value="1"/>
</dbReference>
<evidence type="ECO:0000313" key="14">
    <source>
        <dbReference type="EMBL" id="KAH8696651.1"/>
    </source>
</evidence>
<dbReference type="InterPro" id="IPR034163">
    <property type="entry name" value="Aspergillopepsin-like_cat_dom"/>
</dbReference>
<comment type="similarity">
    <text evidence="2 11">Belongs to the peptidase A1 family.</text>
</comment>
<evidence type="ECO:0000256" key="3">
    <source>
        <dbReference type="ARBA" id="ARBA00022525"/>
    </source>
</evidence>
<dbReference type="GO" id="GO:0006508">
    <property type="term" value="P:proteolysis"/>
    <property type="evidence" value="ECO:0007669"/>
    <property type="project" value="UniProtKB-KW"/>
</dbReference>
<evidence type="ECO:0000256" key="12">
    <source>
        <dbReference type="SAM" id="SignalP"/>
    </source>
</evidence>
<dbReference type="GO" id="GO:0005576">
    <property type="term" value="C:extracellular region"/>
    <property type="evidence" value="ECO:0007669"/>
    <property type="project" value="UniProtKB-SubCell"/>
</dbReference>
<dbReference type="AlphaFoldDB" id="A0AAD4Q046"/>
<comment type="caution">
    <text evidence="14">The sequence shown here is derived from an EMBL/GenBank/DDBJ whole genome shotgun (WGS) entry which is preliminary data.</text>
</comment>
<evidence type="ECO:0000256" key="6">
    <source>
        <dbReference type="ARBA" id="ARBA00022750"/>
    </source>
</evidence>
<dbReference type="Gene3D" id="2.40.70.10">
    <property type="entry name" value="Acid Proteases"/>
    <property type="match status" value="2"/>
</dbReference>
<dbReference type="GeneID" id="70248659"/>
<dbReference type="EMBL" id="JAJTJA010000007">
    <property type="protein sequence ID" value="KAH8696651.1"/>
    <property type="molecule type" value="Genomic_DNA"/>
</dbReference>
<dbReference type="InterPro" id="IPR021109">
    <property type="entry name" value="Peptidase_aspartic_dom_sf"/>
</dbReference>
<dbReference type="InterPro" id="IPR033121">
    <property type="entry name" value="PEPTIDASE_A1"/>
</dbReference>
<feature type="active site" evidence="10">
    <location>
        <position position="311"/>
    </location>
</feature>
<dbReference type="FunFam" id="2.40.70.10:FF:000024">
    <property type="entry name" value="Endothiapepsin"/>
    <property type="match status" value="1"/>
</dbReference>
<dbReference type="Pfam" id="PF00026">
    <property type="entry name" value="Asp"/>
    <property type="match status" value="1"/>
</dbReference>
<comment type="subcellular location">
    <subcellularLocation>
        <location evidence="1">Secreted</location>
    </subcellularLocation>
</comment>
<name>A0AAD4Q046_9EURO</name>
<evidence type="ECO:0000256" key="5">
    <source>
        <dbReference type="ARBA" id="ARBA00022729"/>
    </source>
</evidence>
<dbReference type="GO" id="GO:0004190">
    <property type="term" value="F:aspartic-type endopeptidase activity"/>
    <property type="evidence" value="ECO:0007669"/>
    <property type="project" value="UniProtKB-KW"/>
</dbReference>
<reference evidence="14" key="1">
    <citation type="submission" date="2021-12" db="EMBL/GenBank/DDBJ databases">
        <title>Convergent genome expansion in fungi linked to evolution of root-endophyte symbiosis.</title>
        <authorList>
            <consortium name="DOE Joint Genome Institute"/>
            <person name="Ke Y.-H."/>
            <person name="Bonito G."/>
            <person name="Liao H.-L."/>
            <person name="Looney B."/>
            <person name="Rojas-Flechas A."/>
            <person name="Nash J."/>
            <person name="Hameed K."/>
            <person name="Schadt C."/>
            <person name="Martin F."/>
            <person name="Crous P.W."/>
            <person name="Miettinen O."/>
            <person name="Magnuson J.K."/>
            <person name="Labbe J."/>
            <person name="Jacobson D."/>
            <person name="Doktycz M.J."/>
            <person name="Veneault-Fourrey C."/>
            <person name="Kuo A."/>
            <person name="Mondo S."/>
            <person name="Calhoun S."/>
            <person name="Riley R."/>
            <person name="Ohm R."/>
            <person name="LaButti K."/>
            <person name="Andreopoulos B."/>
            <person name="Pangilinan J."/>
            <person name="Nolan M."/>
            <person name="Tritt A."/>
            <person name="Clum A."/>
            <person name="Lipzen A."/>
            <person name="Daum C."/>
            <person name="Barry K."/>
            <person name="Grigoriev I.V."/>
            <person name="Vilgalys R."/>
        </authorList>
    </citation>
    <scope>NUCLEOTIDE SEQUENCE</scope>
    <source>
        <strain evidence="14">PMI_201</strain>
    </source>
</reference>
<organism evidence="14 15">
    <name type="scientific">Talaromyces proteolyticus</name>
    <dbReference type="NCBI Taxonomy" id="1131652"/>
    <lineage>
        <taxon>Eukaryota</taxon>
        <taxon>Fungi</taxon>
        <taxon>Dikarya</taxon>
        <taxon>Ascomycota</taxon>
        <taxon>Pezizomycotina</taxon>
        <taxon>Eurotiomycetes</taxon>
        <taxon>Eurotiomycetidae</taxon>
        <taxon>Eurotiales</taxon>
        <taxon>Trichocomaceae</taxon>
        <taxon>Talaromyces</taxon>
        <taxon>Talaromyces sect. Bacilispori</taxon>
    </lineage>
</organism>
<dbReference type="PROSITE" id="PS51767">
    <property type="entry name" value="PEPTIDASE_A1"/>
    <property type="match status" value="1"/>
</dbReference>
<evidence type="ECO:0000256" key="8">
    <source>
        <dbReference type="ARBA" id="ARBA00023145"/>
    </source>
</evidence>
<dbReference type="PANTHER" id="PTHR47966">
    <property type="entry name" value="BETA-SITE APP-CLEAVING ENZYME, ISOFORM A-RELATED"/>
    <property type="match status" value="1"/>
</dbReference>
<keyword evidence="7 11" id="KW-0378">Hydrolase</keyword>
<feature type="domain" description="Peptidase A1" evidence="13">
    <location>
        <begin position="107"/>
        <end position="424"/>
    </location>
</feature>
<keyword evidence="9" id="KW-0325">Glycoprotein</keyword>
<evidence type="ECO:0000256" key="4">
    <source>
        <dbReference type="ARBA" id="ARBA00022670"/>
    </source>
</evidence>
<dbReference type="Proteomes" id="UP001201262">
    <property type="component" value="Unassembled WGS sequence"/>
</dbReference>
<evidence type="ECO:0000256" key="10">
    <source>
        <dbReference type="PIRSR" id="PIRSR601461-1"/>
    </source>
</evidence>
<keyword evidence="3" id="KW-0964">Secreted</keyword>
<keyword evidence="8" id="KW-0865">Zymogen</keyword>
<dbReference type="SUPFAM" id="SSF50630">
    <property type="entry name" value="Acid proteases"/>
    <property type="match status" value="1"/>
</dbReference>
<keyword evidence="5 12" id="KW-0732">Signal</keyword>
<protein>
    <submittedName>
        <fullName evidence="14">Pepsin-type protease</fullName>
    </submittedName>
</protein>
<evidence type="ECO:0000259" key="13">
    <source>
        <dbReference type="PROSITE" id="PS51767"/>
    </source>
</evidence>
<evidence type="ECO:0000256" key="9">
    <source>
        <dbReference type="ARBA" id="ARBA00023180"/>
    </source>
</evidence>
<evidence type="ECO:0000256" key="7">
    <source>
        <dbReference type="ARBA" id="ARBA00022801"/>
    </source>
</evidence>
<accession>A0AAD4Q046</accession>
<feature type="signal peptide" evidence="12">
    <location>
        <begin position="1"/>
        <end position="19"/>
    </location>
</feature>
<keyword evidence="4 11" id="KW-0645">Protease</keyword>